<dbReference type="Gene3D" id="3.40.50.720">
    <property type="entry name" value="NAD(P)-binding Rossmann-like Domain"/>
    <property type="match status" value="1"/>
</dbReference>
<evidence type="ECO:0000256" key="1">
    <source>
        <dbReference type="ARBA" id="ARBA00022729"/>
    </source>
</evidence>
<protein>
    <submittedName>
        <fullName evidence="4">Gfo/Idh/MocA family oxidoreductase</fullName>
    </submittedName>
</protein>
<dbReference type="RefSeq" id="WP_242286657.1">
    <property type="nucleotide sequence ID" value="NZ_JAKKSL010000002.1"/>
</dbReference>
<dbReference type="SUPFAM" id="SSF55347">
    <property type="entry name" value="Glyceraldehyde-3-phosphate dehydrogenase-like, C-terminal domain"/>
    <property type="match status" value="1"/>
</dbReference>
<dbReference type="InterPro" id="IPR036291">
    <property type="entry name" value="NAD(P)-bd_dom_sf"/>
</dbReference>
<organism evidence="4 5">
    <name type="scientific">Colwellia maritima</name>
    <dbReference type="NCBI Taxonomy" id="2912588"/>
    <lineage>
        <taxon>Bacteria</taxon>
        <taxon>Pseudomonadati</taxon>
        <taxon>Pseudomonadota</taxon>
        <taxon>Gammaproteobacteria</taxon>
        <taxon>Alteromonadales</taxon>
        <taxon>Colwelliaceae</taxon>
        <taxon>Colwellia</taxon>
    </lineage>
</organism>
<dbReference type="PANTHER" id="PTHR43708:SF1">
    <property type="entry name" value="GALACTOSE_LACTOSE METABOLISM REGULATORY PROTEIN GAL80"/>
    <property type="match status" value="1"/>
</dbReference>
<dbReference type="PANTHER" id="PTHR43708">
    <property type="entry name" value="CONSERVED EXPRESSED OXIDOREDUCTASE (EUROFUNG)"/>
    <property type="match status" value="1"/>
</dbReference>
<keyword evidence="5" id="KW-1185">Reference proteome</keyword>
<accession>A0ABS9X1X7</accession>
<dbReference type="InterPro" id="IPR000683">
    <property type="entry name" value="Gfo/Idh/MocA-like_OxRdtase_N"/>
</dbReference>
<evidence type="ECO:0000259" key="3">
    <source>
        <dbReference type="Pfam" id="PF02894"/>
    </source>
</evidence>
<gene>
    <name evidence="4" type="ORF">L3081_13470</name>
</gene>
<dbReference type="SUPFAM" id="SSF51735">
    <property type="entry name" value="NAD(P)-binding Rossmann-fold domains"/>
    <property type="match status" value="1"/>
</dbReference>
<keyword evidence="1" id="KW-0732">Signal</keyword>
<dbReference type="EMBL" id="JAKKSL010000002">
    <property type="protein sequence ID" value="MCI2284206.1"/>
    <property type="molecule type" value="Genomic_DNA"/>
</dbReference>
<feature type="domain" description="Gfo/Idh/MocA-like oxidoreductase C-terminal" evidence="3">
    <location>
        <begin position="144"/>
        <end position="327"/>
    </location>
</feature>
<evidence type="ECO:0000313" key="5">
    <source>
        <dbReference type="Proteomes" id="UP001139646"/>
    </source>
</evidence>
<evidence type="ECO:0000313" key="4">
    <source>
        <dbReference type="EMBL" id="MCI2284206.1"/>
    </source>
</evidence>
<dbReference type="InterPro" id="IPR004104">
    <property type="entry name" value="Gfo/Idh/MocA-like_OxRdtase_C"/>
</dbReference>
<name>A0ABS9X1X7_9GAMM</name>
<proteinExistence type="predicted"/>
<dbReference type="Pfam" id="PF02894">
    <property type="entry name" value="GFO_IDH_MocA_C"/>
    <property type="match status" value="1"/>
</dbReference>
<dbReference type="InterPro" id="IPR051317">
    <property type="entry name" value="Gfo/Idh/MocA_oxidoreduct"/>
</dbReference>
<reference evidence="4" key="1">
    <citation type="submission" date="2022-01" db="EMBL/GenBank/DDBJ databases">
        <title>Colwellia maritima, isolated from seawater.</title>
        <authorList>
            <person name="Kristyanto S."/>
            <person name="Jung J."/>
            <person name="Jeon C.O."/>
        </authorList>
    </citation>
    <scope>NUCLEOTIDE SEQUENCE</scope>
    <source>
        <strain evidence="4">MSW7</strain>
    </source>
</reference>
<evidence type="ECO:0000259" key="2">
    <source>
        <dbReference type="Pfam" id="PF01408"/>
    </source>
</evidence>
<dbReference type="Proteomes" id="UP001139646">
    <property type="component" value="Unassembled WGS sequence"/>
</dbReference>
<comment type="caution">
    <text evidence="4">The sequence shown here is derived from an EMBL/GenBank/DDBJ whole genome shotgun (WGS) entry which is preliminary data.</text>
</comment>
<feature type="domain" description="Gfo/Idh/MocA-like oxidoreductase N-terminal" evidence="2">
    <location>
        <begin position="4"/>
        <end position="120"/>
    </location>
</feature>
<sequence length="332" mass="37839">MSKIKTGVLGYGFSAKVFHIPFLKAHDAFTLTAITQRTGNKAQLEHPQATIYRDYESMLDDDQINLIIITTPSHMHYEHAKMALNKGKHVLVEKPYTATYKQALALNALAIEKGKVITVYQNRRYDGDFLTLKEIVNRSDENPYELDVTWDRFKMVNDNSWKAAGLPASNQLYDLGTHLLDQILCLFGKPISLNGQVRKLREGTKIVDYFFINLNYKNTVVRLKSTMAAVKADERYKLHTTKGTYYFHEMGEQEHRLIAGMAPDNPEYGDNASYDFYSIDGNKTSRQVVKGNYLNYYAKLADAINNNGELPVSHADAVLLIKYIEEIMATEM</sequence>
<dbReference type="Pfam" id="PF01408">
    <property type="entry name" value="GFO_IDH_MocA"/>
    <property type="match status" value="1"/>
</dbReference>
<dbReference type="Gene3D" id="3.30.360.10">
    <property type="entry name" value="Dihydrodipicolinate Reductase, domain 2"/>
    <property type="match status" value="1"/>
</dbReference>